<dbReference type="EMBL" id="AALD02000022">
    <property type="protein sequence ID" value="EEQ10236.1"/>
    <property type="molecule type" value="Genomic_DNA"/>
</dbReference>
<name>A0ABP2EG17_YERMW</name>
<organism evidence="1 2">
    <name type="scientific">Yersinia mollaretii (strain ATCC 43969 / DSM 18520 / CIP 103324 / CNY 7263 / WAIP 204)</name>
    <dbReference type="NCBI Taxonomy" id="349967"/>
    <lineage>
        <taxon>Bacteria</taxon>
        <taxon>Pseudomonadati</taxon>
        <taxon>Pseudomonadota</taxon>
        <taxon>Gammaproteobacteria</taxon>
        <taxon>Enterobacterales</taxon>
        <taxon>Yersiniaceae</taxon>
        <taxon>Yersinia</taxon>
    </lineage>
</organism>
<reference evidence="1" key="1">
    <citation type="submission" date="2008-12" db="EMBL/GenBank/DDBJ databases">
        <title>Annotation of the Yersinia mollaretii ATCC 43969 genome.</title>
        <authorList>
            <person name="Read T.D."/>
            <person name="Akmal A."/>
            <person name="Bishop-Lilly K."/>
            <person name="Chen P.E."/>
            <person name="Cook C."/>
            <person name="Kiley M.P."/>
            <person name="Lentz S."/>
            <person name="Mateczun A."/>
            <person name="Nagarajan N."/>
            <person name="Nolan N."/>
            <person name="Osborne B.I."/>
            <person name="Pop M."/>
            <person name="Sozhamannan S."/>
            <person name="Stewart A.C."/>
            <person name="Sulakvelidze A."/>
            <person name="Thomason B."/>
            <person name="Willner K."/>
            <person name="Zwick M.E."/>
        </authorList>
    </citation>
    <scope>NUCLEOTIDE SEQUENCE [LARGE SCALE GENOMIC DNA]</scope>
    <source>
        <strain evidence="1">ATCC 43969</strain>
    </source>
</reference>
<sequence>MKTVVVNKDIIAHFARLIMQCIDEWGCSIILVYIRYA</sequence>
<gene>
    <name evidence="1" type="ORF">ymoll0001_12830</name>
</gene>
<accession>A0ABP2EG17</accession>
<protein>
    <submittedName>
        <fullName evidence="1">Uncharacterized protein</fullName>
    </submittedName>
</protein>
<evidence type="ECO:0000313" key="2">
    <source>
        <dbReference type="Proteomes" id="UP000003027"/>
    </source>
</evidence>
<proteinExistence type="predicted"/>
<evidence type="ECO:0000313" key="1">
    <source>
        <dbReference type="EMBL" id="EEQ10236.1"/>
    </source>
</evidence>
<dbReference type="Proteomes" id="UP000003027">
    <property type="component" value="Unassembled WGS sequence"/>
</dbReference>
<keyword evidence="2" id="KW-1185">Reference proteome</keyword>
<comment type="caution">
    <text evidence="1">The sequence shown here is derived from an EMBL/GenBank/DDBJ whole genome shotgun (WGS) entry which is preliminary data.</text>
</comment>